<feature type="transmembrane region" description="Helical" evidence="1">
    <location>
        <begin position="58"/>
        <end position="80"/>
    </location>
</feature>
<sequence>MSTSEFLNTTKKKSDDIAFKIIVPLLSLLFVIFNPLSLFAISVLVAILLYIIIFRTPIFSKLFLFFLAATYIFILFIYSVSPKIQYIEFKTTHPSWVEVEGNSLRVDVNWQGGKTRRSVADITYQYRNHNTIVKKIGNNILKNNTYSVFWNSEKEKKESNQKLKNLVETYIQKKNYKILKNPDSEESKLFIPLNNVLLSSSFGDEFLVTVSKVMLVPFFFMLILFFWKDKGFKK</sequence>
<dbReference type="EMBL" id="FNEG01000001">
    <property type="protein sequence ID" value="SDI40396.1"/>
    <property type="molecule type" value="Genomic_DNA"/>
</dbReference>
<evidence type="ECO:0000256" key="1">
    <source>
        <dbReference type="SAM" id="Phobius"/>
    </source>
</evidence>
<keyword evidence="4" id="KW-1185">Reference proteome</keyword>
<keyword evidence="1" id="KW-1133">Transmembrane helix</keyword>
<evidence type="ECO:0000313" key="4">
    <source>
        <dbReference type="Proteomes" id="UP000199426"/>
    </source>
</evidence>
<evidence type="ECO:0000313" key="2">
    <source>
        <dbReference type="EMBL" id="SDI40396.1"/>
    </source>
</evidence>
<dbReference type="AlphaFoldDB" id="A0A2X2VEH7"/>
<gene>
    <name evidence="3" type="ORF">NCTC13492_00648</name>
    <name evidence="2" type="ORF">SAMN05421542_1110</name>
</gene>
<keyword evidence="1" id="KW-0812">Transmembrane</keyword>
<accession>A0A2X2VEH7</accession>
<dbReference type="Proteomes" id="UP000199426">
    <property type="component" value="Unassembled WGS sequence"/>
</dbReference>
<proteinExistence type="predicted"/>
<keyword evidence="1" id="KW-0472">Membrane</keyword>
<organism evidence="3 5">
    <name type="scientific">Chryseobacterium jejuense</name>
    <dbReference type="NCBI Taxonomy" id="445960"/>
    <lineage>
        <taxon>Bacteria</taxon>
        <taxon>Pseudomonadati</taxon>
        <taxon>Bacteroidota</taxon>
        <taxon>Flavobacteriia</taxon>
        <taxon>Flavobacteriales</taxon>
        <taxon>Weeksellaceae</taxon>
        <taxon>Chryseobacterium group</taxon>
        <taxon>Chryseobacterium</taxon>
    </lineage>
</organism>
<evidence type="ECO:0000313" key="3">
    <source>
        <dbReference type="EMBL" id="SQB26968.1"/>
    </source>
</evidence>
<dbReference type="Proteomes" id="UP000251670">
    <property type="component" value="Unassembled WGS sequence"/>
</dbReference>
<reference evidence="3 5" key="2">
    <citation type="submission" date="2018-06" db="EMBL/GenBank/DDBJ databases">
        <authorList>
            <consortium name="Pathogen Informatics"/>
            <person name="Doyle S."/>
        </authorList>
    </citation>
    <scope>NUCLEOTIDE SEQUENCE [LARGE SCALE GENOMIC DNA]</scope>
    <source>
        <strain evidence="3 5">NCTC13492</strain>
    </source>
</reference>
<name>A0A2X2VEH7_CHRJE</name>
<reference evidence="2 4" key="1">
    <citation type="submission" date="2016-10" db="EMBL/GenBank/DDBJ databases">
        <authorList>
            <person name="Varghese N."/>
            <person name="Submissions S."/>
        </authorList>
    </citation>
    <scope>NUCLEOTIDE SEQUENCE [LARGE SCALE GENOMIC DNA]</scope>
    <source>
        <strain evidence="2 4">DSM 19299</strain>
    </source>
</reference>
<feature type="transmembrane region" description="Helical" evidence="1">
    <location>
        <begin position="21"/>
        <end position="52"/>
    </location>
</feature>
<protein>
    <submittedName>
        <fullName evidence="3">Uncharacterized protein</fullName>
    </submittedName>
</protein>
<evidence type="ECO:0000313" key="5">
    <source>
        <dbReference type="Proteomes" id="UP000251670"/>
    </source>
</evidence>
<dbReference type="EMBL" id="UAWB01000002">
    <property type="protein sequence ID" value="SQB26968.1"/>
    <property type="molecule type" value="Genomic_DNA"/>
</dbReference>
<feature type="transmembrane region" description="Helical" evidence="1">
    <location>
        <begin position="206"/>
        <end position="227"/>
    </location>
</feature>